<evidence type="ECO:0000313" key="1">
    <source>
        <dbReference type="EMBL" id="CAJ0881570.1"/>
    </source>
</evidence>
<dbReference type="InterPro" id="IPR029035">
    <property type="entry name" value="DHS-like_NAD/FAD-binding_dom"/>
</dbReference>
<dbReference type="Gene3D" id="3.40.50.1220">
    <property type="entry name" value="TPP-binding domain"/>
    <property type="match status" value="1"/>
</dbReference>
<organism evidence="1 4">
    <name type="scientific">Ralstonia flatus</name>
    <dbReference type="NCBI Taxonomy" id="3058601"/>
    <lineage>
        <taxon>Bacteria</taxon>
        <taxon>Pseudomonadati</taxon>
        <taxon>Pseudomonadota</taxon>
        <taxon>Betaproteobacteria</taxon>
        <taxon>Burkholderiales</taxon>
        <taxon>Burkholderiaceae</taxon>
        <taxon>Ralstonia</taxon>
    </lineage>
</organism>
<dbReference type="EMBL" id="CAUDKO010000007">
    <property type="protein sequence ID" value="CAJ0881570.1"/>
    <property type="molecule type" value="Genomic_DNA"/>
</dbReference>
<name>A0AAD2BZK7_9RALS</name>
<comment type="caution">
    <text evidence="1">The sequence shown here is derived from an EMBL/GenBank/DDBJ whole genome shotgun (WGS) entry which is preliminary data.</text>
</comment>
<dbReference type="Proteomes" id="UP001190491">
    <property type="component" value="Unassembled WGS sequence"/>
</dbReference>
<accession>A0AAD2BZK7</accession>
<dbReference type="AlphaFoldDB" id="A0AAD2BZK7"/>
<evidence type="ECO:0008006" key="5">
    <source>
        <dbReference type="Google" id="ProtNLM"/>
    </source>
</evidence>
<protein>
    <recommendedName>
        <fullName evidence="5">SIR2-like domain-containing protein</fullName>
    </recommendedName>
</protein>
<evidence type="ECO:0000313" key="3">
    <source>
        <dbReference type="Proteomes" id="UP001189792"/>
    </source>
</evidence>
<dbReference type="Proteomes" id="UP001189792">
    <property type="component" value="Unassembled WGS sequence"/>
</dbReference>
<gene>
    <name evidence="2" type="ORF">R77564_03661</name>
    <name evidence="1" type="ORF">R77567_03400</name>
</gene>
<evidence type="ECO:0000313" key="4">
    <source>
        <dbReference type="Proteomes" id="UP001190491"/>
    </source>
</evidence>
<dbReference type="Pfam" id="PF13289">
    <property type="entry name" value="SIR2_2"/>
    <property type="match status" value="1"/>
</dbReference>
<sequence length="582" mass="64304">MLDPVSAIAFEMQAGKGMFALLLGSGVSRAAKIPTGWDITLDLVRRVAALRGEDPGQNPADWYASTFAKEPDYSELLDLLATTPTLRHQVIRPYIEPSSEERARGEKLPTAAHRAIANLIAKGYVRVVLTTNFDQLLEQALSELGINATVIASADHVSGALPLVHAGPTIIKLHGDYLDTRIRNTLGELSAYEPALDQMLDQVLDQFGLVVCGWSGEWDVALKAAIDRAPSRRFPMYWAARGTPTVAAQALIDRRSARIVQIDGADSFFDALEQRVQAIEALNQPHPLSADIAVAMLKEYLPEPRHQIRLHDLLTGEFNRVWDRLARLTFGVQSWSPEEFARQAAQYRAAVEPLLPLAYTAGMWSSDEQARPWIEFIAALGNRRRGISGSTSLIDLRSFPATLAFYAFCLGTVVGHRPALFGQLASKTVDFGYNGELTLGDALNISTVITDGGSGRFKSLTGYENMHLPGSELVADILRPVSKHELREADAFDNALARVEMALAFGYAERRIASDERLSWIPPGRFLLNRGLCGLLLTSWRTDYEERAMESDLSVMAGLKQPPRFDDVQSWVQQASVQMMFR</sequence>
<evidence type="ECO:0000313" key="2">
    <source>
        <dbReference type="EMBL" id="CAJ0892809.1"/>
    </source>
</evidence>
<dbReference type="RefSeq" id="WP_316857405.1">
    <property type="nucleotide sequence ID" value="NZ_CAUDKO010000007.1"/>
</dbReference>
<proteinExistence type="predicted"/>
<dbReference type="SUPFAM" id="SSF52467">
    <property type="entry name" value="DHS-like NAD/FAD-binding domain"/>
    <property type="match status" value="1"/>
</dbReference>
<keyword evidence="3" id="KW-1185">Reference proteome</keyword>
<reference evidence="1 3" key="1">
    <citation type="submission" date="2023-07" db="EMBL/GenBank/DDBJ databases">
        <authorList>
            <person name="Peeters C."/>
        </authorList>
    </citation>
    <scope>NUCLEOTIDE SEQUENCE</scope>
    <source>
        <strain evidence="2 3">LMG 32965</strain>
        <strain evidence="1">R-77567</strain>
    </source>
</reference>
<dbReference type="EMBL" id="CAUDLI010000008">
    <property type="protein sequence ID" value="CAJ0892809.1"/>
    <property type="molecule type" value="Genomic_DNA"/>
</dbReference>